<dbReference type="AlphaFoldDB" id="A0A087S9H3"/>
<feature type="region of interest" description="Disordered" evidence="1">
    <location>
        <begin position="59"/>
        <end position="82"/>
    </location>
</feature>
<dbReference type="RefSeq" id="XP_011396573.1">
    <property type="nucleotide sequence ID" value="XM_011398271.1"/>
</dbReference>
<dbReference type="EMBL" id="APJO01000205">
    <property type="protein sequence ID" value="KFM22377.1"/>
    <property type="molecule type" value="Genomic_DNA"/>
</dbReference>
<dbReference type="GeneID" id="23611405"/>
<dbReference type="KEGG" id="apro:F751_0014"/>
<sequence>MEEHSTGACMVALAGIHARRLEASMGTTRSPQIQTRAQRHRQGAACRIAVALRCHIMPVNTPGRGNPDSASPIRIPGLAELT</sequence>
<organism evidence="2 3">
    <name type="scientific">Auxenochlorella protothecoides</name>
    <name type="common">Green microalga</name>
    <name type="synonym">Chlorella protothecoides</name>
    <dbReference type="NCBI Taxonomy" id="3075"/>
    <lineage>
        <taxon>Eukaryota</taxon>
        <taxon>Viridiplantae</taxon>
        <taxon>Chlorophyta</taxon>
        <taxon>core chlorophytes</taxon>
        <taxon>Trebouxiophyceae</taxon>
        <taxon>Chlorellales</taxon>
        <taxon>Chlorellaceae</taxon>
        <taxon>Auxenochlorella</taxon>
    </lineage>
</organism>
<dbReference type="Proteomes" id="UP000028924">
    <property type="component" value="Unassembled WGS sequence"/>
</dbReference>
<accession>A0A087S9H3</accession>
<evidence type="ECO:0000313" key="2">
    <source>
        <dbReference type="EMBL" id="KFM22377.1"/>
    </source>
</evidence>
<comment type="caution">
    <text evidence="2">The sequence shown here is derived from an EMBL/GenBank/DDBJ whole genome shotgun (WGS) entry which is preliminary data.</text>
</comment>
<protein>
    <submittedName>
        <fullName evidence="2">Uncharacterized protein</fullName>
    </submittedName>
</protein>
<evidence type="ECO:0000313" key="3">
    <source>
        <dbReference type="Proteomes" id="UP000028924"/>
    </source>
</evidence>
<reference evidence="2 3" key="1">
    <citation type="journal article" date="2014" name="BMC Genomics">
        <title>Oil accumulation mechanisms of the oleaginous microalga Chlorella protothecoides revealed through its genome, transcriptomes, and proteomes.</title>
        <authorList>
            <person name="Gao C."/>
            <person name="Wang Y."/>
            <person name="Shen Y."/>
            <person name="Yan D."/>
            <person name="He X."/>
            <person name="Dai J."/>
            <person name="Wu Q."/>
        </authorList>
    </citation>
    <scope>NUCLEOTIDE SEQUENCE [LARGE SCALE GENOMIC DNA]</scope>
    <source>
        <strain evidence="2 3">0710</strain>
    </source>
</reference>
<gene>
    <name evidence="2" type="ORF">F751_0014</name>
</gene>
<proteinExistence type="predicted"/>
<evidence type="ECO:0000256" key="1">
    <source>
        <dbReference type="SAM" id="MobiDB-lite"/>
    </source>
</evidence>
<keyword evidence="3" id="KW-1185">Reference proteome</keyword>
<name>A0A087S9H3_AUXPR</name>